<accession>A0A9D1LX14</accession>
<evidence type="ECO:0000313" key="6">
    <source>
        <dbReference type="EMBL" id="HIU49593.1"/>
    </source>
</evidence>
<keyword evidence="6" id="KW-0255">Endonuclease</keyword>
<dbReference type="GO" id="GO:0016787">
    <property type="term" value="F:hydrolase activity"/>
    <property type="evidence" value="ECO:0007669"/>
    <property type="project" value="UniProtKB-KW"/>
</dbReference>
<proteinExistence type="inferred from homology"/>
<dbReference type="EMBL" id="DVNG01000014">
    <property type="protein sequence ID" value="HIU49593.1"/>
    <property type="molecule type" value="Genomic_DNA"/>
</dbReference>
<dbReference type="GO" id="GO:0003676">
    <property type="term" value="F:nucleic acid binding"/>
    <property type="evidence" value="ECO:0007669"/>
    <property type="project" value="InterPro"/>
</dbReference>
<keyword evidence="1" id="KW-0540">Nuclease</keyword>
<dbReference type="GO" id="GO:0008270">
    <property type="term" value="F:zinc ion binding"/>
    <property type="evidence" value="ECO:0007669"/>
    <property type="project" value="InterPro"/>
</dbReference>
<dbReference type="InterPro" id="IPR003615">
    <property type="entry name" value="HNH_nuc"/>
</dbReference>
<organism evidence="6 7">
    <name type="scientific">Candidatus Limousia pullorum</name>
    <dbReference type="NCBI Taxonomy" id="2840860"/>
    <lineage>
        <taxon>Bacteria</taxon>
        <taxon>Bacillati</taxon>
        <taxon>Bacillota</taxon>
        <taxon>Clostridia</taxon>
        <taxon>Eubacteriales</taxon>
        <taxon>Oscillospiraceae</taxon>
        <taxon>Oscillospiraceae incertae sedis</taxon>
        <taxon>Candidatus Limousia</taxon>
    </lineage>
</organism>
<dbReference type="InterPro" id="IPR002711">
    <property type="entry name" value="HNH"/>
</dbReference>
<dbReference type="PANTHER" id="PTHR41286:SF1">
    <property type="entry name" value="HNH NUCLEASE YAJD-RELATED"/>
    <property type="match status" value="1"/>
</dbReference>
<sequence>MPKKPKRPCRMTGCPNLAENGKLYCSKHKGMDMREYNHYRREPEANKRYGREWRRIRNKYITEHPMCEECLKNNIYKPADEVHHKLPISDGGTNERSNLVSLCHSCHMKAHGVLGKESK</sequence>
<feature type="domain" description="HNH nuclease" evidence="5">
    <location>
        <begin position="55"/>
        <end position="108"/>
    </location>
</feature>
<evidence type="ECO:0000256" key="1">
    <source>
        <dbReference type="ARBA" id="ARBA00022722"/>
    </source>
</evidence>
<dbReference type="PANTHER" id="PTHR41286">
    <property type="entry name" value="HNH NUCLEASE YAJD-RELATED"/>
    <property type="match status" value="1"/>
</dbReference>
<protein>
    <recommendedName>
        <fullName evidence="4">Putative HNH nuclease YajD</fullName>
    </recommendedName>
</protein>
<evidence type="ECO:0000256" key="2">
    <source>
        <dbReference type="ARBA" id="ARBA00022801"/>
    </source>
</evidence>
<dbReference type="Pfam" id="PF01844">
    <property type="entry name" value="HNH"/>
    <property type="match status" value="1"/>
</dbReference>
<evidence type="ECO:0000259" key="5">
    <source>
        <dbReference type="SMART" id="SM00507"/>
    </source>
</evidence>
<name>A0A9D1LX14_9FIRM</name>
<reference evidence="6" key="1">
    <citation type="submission" date="2020-10" db="EMBL/GenBank/DDBJ databases">
        <authorList>
            <person name="Gilroy R."/>
        </authorList>
    </citation>
    <scope>NUCLEOTIDE SEQUENCE</scope>
    <source>
        <strain evidence="6">ChiGjej1B1-1684</strain>
    </source>
</reference>
<comment type="caution">
    <text evidence="6">The sequence shown here is derived from an EMBL/GenBank/DDBJ whole genome shotgun (WGS) entry which is preliminary data.</text>
</comment>
<comment type="similarity">
    <text evidence="3">Belongs to the HNH nuclease family.</text>
</comment>
<dbReference type="CDD" id="cd00085">
    <property type="entry name" value="HNHc"/>
    <property type="match status" value="1"/>
</dbReference>
<reference evidence="6" key="2">
    <citation type="journal article" date="2021" name="PeerJ">
        <title>Extensive microbial diversity within the chicken gut microbiome revealed by metagenomics and culture.</title>
        <authorList>
            <person name="Gilroy R."/>
            <person name="Ravi A."/>
            <person name="Getino M."/>
            <person name="Pursley I."/>
            <person name="Horton D.L."/>
            <person name="Alikhan N.F."/>
            <person name="Baker D."/>
            <person name="Gharbi K."/>
            <person name="Hall N."/>
            <person name="Watson M."/>
            <person name="Adriaenssens E.M."/>
            <person name="Foster-Nyarko E."/>
            <person name="Jarju S."/>
            <person name="Secka A."/>
            <person name="Antonio M."/>
            <person name="Oren A."/>
            <person name="Chaudhuri R.R."/>
            <person name="La Ragione R."/>
            <person name="Hildebrand F."/>
            <person name="Pallen M.J."/>
        </authorList>
    </citation>
    <scope>NUCLEOTIDE SEQUENCE</scope>
    <source>
        <strain evidence="6">ChiGjej1B1-1684</strain>
    </source>
</reference>
<dbReference type="SMART" id="SM00507">
    <property type="entry name" value="HNHc"/>
    <property type="match status" value="1"/>
</dbReference>
<evidence type="ECO:0000313" key="7">
    <source>
        <dbReference type="Proteomes" id="UP000824118"/>
    </source>
</evidence>
<keyword evidence="2" id="KW-0378">Hydrolase</keyword>
<dbReference type="AlphaFoldDB" id="A0A9D1LX14"/>
<dbReference type="GO" id="GO:0004519">
    <property type="term" value="F:endonuclease activity"/>
    <property type="evidence" value="ECO:0007669"/>
    <property type="project" value="UniProtKB-KW"/>
</dbReference>
<dbReference type="Gene3D" id="1.10.30.50">
    <property type="match status" value="1"/>
</dbReference>
<gene>
    <name evidence="6" type="ORF">IAD22_01070</name>
</gene>
<dbReference type="GO" id="GO:0005829">
    <property type="term" value="C:cytosol"/>
    <property type="evidence" value="ECO:0007669"/>
    <property type="project" value="TreeGrafter"/>
</dbReference>
<dbReference type="Proteomes" id="UP000824118">
    <property type="component" value="Unassembled WGS sequence"/>
</dbReference>
<evidence type="ECO:0000256" key="4">
    <source>
        <dbReference type="ARBA" id="ARBA00040194"/>
    </source>
</evidence>
<evidence type="ECO:0000256" key="3">
    <source>
        <dbReference type="ARBA" id="ARBA00038412"/>
    </source>
</evidence>